<evidence type="ECO:0000313" key="3">
    <source>
        <dbReference type="Proteomes" id="UP000050901"/>
    </source>
</evidence>
<dbReference type="SUPFAM" id="SSF52266">
    <property type="entry name" value="SGNH hydrolase"/>
    <property type="match status" value="1"/>
</dbReference>
<dbReference type="PANTHER" id="PTHR43784:SF2">
    <property type="entry name" value="GDSL-LIKE LIPASE_ACYLHYDROLASE, PUTATIVE (AFU_ORTHOLOGUE AFUA_2G00820)-RELATED"/>
    <property type="match status" value="1"/>
</dbReference>
<dbReference type="AlphaFoldDB" id="A0A0R1P0D3"/>
<protein>
    <recommendedName>
        <fullName evidence="1">SGNH hydrolase-type esterase domain-containing protein</fullName>
    </recommendedName>
</protein>
<accession>A0A0R1P0D3</accession>
<dbReference type="InterPro" id="IPR036514">
    <property type="entry name" value="SGNH_hydro_sf"/>
</dbReference>
<evidence type="ECO:0000313" key="2">
    <source>
        <dbReference type="EMBL" id="KRL25959.1"/>
    </source>
</evidence>
<dbReference type="InterPro" id="IPR013830">
    <property type="entry name" value="SGNH_hydro"/>
</dbReference>
<sequence length="379" mass="42240">MKKGGQQMGWQIAYSRLPHDFSGLPFKMKKLTQLIKITPQVSGGGLRLQLHNHFGDEPLVFDRLEVSDNEKMQGAKMITRGGQTRIVIASHGTAQTDTLPFQVTAGQPLYFRMCATCSQSYVDFSCVYDETFYNAINSNSTTATPRLPHNWQARKGWFCLSHLEVWTDQKLPLIELTGDSLAETGMLETGLIKHLQGQAVVVNTGISGNRLLHDAPQDGPLYQTFGQALLKRVTQPVYSFPHPVIALIGSNDLVLPLIDAQSTHELVTPIQYLAGVSELKHILDERHCPLILTTIPPFSPRVDEKQAGVLLDAQQRRLLINQELRKFPWVVDLDPLLLDDKGGLKKNYDFGDHLHLNEAGGVAAAQVILRKIGQLDDWP</sequence>
<dbReference type="Pfam" id="PF13472">
    <property type="entry name" value="Lipase_GDSL_2"/>
    <property type="match status" value="1"/>
</dbReference>
<dbReference type="Gene3D" id="3.40.50.1110">
    <property type="entry name" value="SGNH hydrolase"/>
    <property type="match status" value="1"/>
</dbReference>
<dbReference type="PANTHER" id="PTHR43784">
    <property type="entry name" value="GDSL-LIKE LIPASE/ACYLHYDROLASE, PUTATIVE (AFU_ORTHOLOGUE AFUA_2G00820)-RELATED"/>
    <property type="match status" value="1"/>
</dbReference>
<dbReference type="InterPro" id="IPR053140">
    <property type="entry name" value="GDSL_Rv0518-like"/>
</dbReference>
<feature type="domain" description="SGNH hydrolase-type esterase" evidence="1">
    <location>
        <begin position="184"/>
        <end position="360"/>
    </location>
</feature>
<evidence type="ECO:0000259" key="1">
    <source>
        <dbReference type="Pfam" id="PF13472"/>
    </source>
</evidence>
<dbReference type="Proteomes" id="UP000050901">
    <property type="component" value="Unassembled WGS sequence"/>
</dbReference>
<name>A0A0R1P0D3_LIMMU</name>
<dbReference type="EMBL" id="AZEQ01000008">
    <property type="protein sequence ID" value="KRL25959.1"/>
    <property type="molecule type" value="Genomic_DNA"/>
</dbReference>
<comment type="caution">
    <text evidence="2">The sequence shown here is derived from an EMBL/GenBank/DDBJ whole genome shotgun (WGS) entry which is preliminary data.</text>
</comment>
<dbReference type="PATRIC" id="fig|1423771.3.peg.2073"/>
<proteinExistence type="predicted"/>
<organism evidence="2 3">
    <name type="scientific">Limosilactobacillus mucosae DSM 13345</name>
    <dbReference type="NCBI Taxonomy" id="1423771"/>
    <lineage>
        <taxon>Bacteria</taxon>
        <taxon>Bacillati</taxon>
        <taxon>Bacillota</taxon>
        <taxon>Bacilli</taxon>
        <taxon>Lactobacillales</taxon>
        <taxon>Lactobacillaceae</taxon>
        <taxon>Limosilactobacillus</taxon>
    </lineage>
</organism>
<reference evidence="2 3" key="1">
    <citation type="journal article" date="2015" name="Genome Announc.">
        <title>Expanding the biotechnology potential of lactobacilli through comparative genomics of 213 strains and associated genera.</title>
        <authorList>
            <person name="Sun Z."/>
            <person name="Harris H.M."/>
            <person name="McCann A."/>
            <person name="Guo C."/>
            <person name="Argimon S."/>
            <person name="Zhang W."/>
            <person name="Yang X."/>
            <person name="Jeffery I.B."/>
            <person name="Cooney J.C."/>
            <person name="Kagawa T.F."/>
            <person name="Liu W."/>
            <person name="Song Y."/>
            <person name="Salvetti E."/>
            <person name="Wrobel A."/>
            <person name="Rasinkangas P."/>
            <person name="Parkhill J."/>
            <person name="Rea M.C."/>
            <person name="O'Sullivan O."/>
            <person name="Ritari J."/>
            <person name="Douillard F.P."/>
            <person name="Paul Ross R."/>
            <person name="Yang R."/>
            <person name="Briner A.E."/>
            <person name="Felis G.E."/>
            <person name="de Vos W.M."/>
            <person name="Barrangou R."/>
            <person name="Klaenhammer T.R."/>
            <person name="Caufield P.W."/>
            <person name="Cui Y."/>
            <person name="Zhang H."/>
            <person name="O'Toole P.W."/>
        </authorList>
    </citation>
    <scope>NUCLEOTIDE SEQUENCE [LARGE SCALE GENOMIC DNA]</scope>
    <source>
        <strain evidence="2 3">DSM 13345</strain>
    </source>
</reference>
<gene>
    <name evidence="2" type="ORF">FC47_GL002000</name>
</gene>